<organism evidence="2 3">
    <name type="scientific">Exophiala viscosa</name>
    <dbReference type="NCBI Taxonomy" id="2486360"/>
    <lineage>
        <taxon>Eukaryota</taxon>
        <taxon>Fungi</taxon>
        <taxon>Dikarya</taxon>
        <taxon>Ascomycota</taxon>
        <taxon>Pezizomycotina</taxon>
        <taxon>Eurotiomycetes</taxon>
        <taxon>Chaetothyriomycetidae</taxon>
        <taxon>Chaetothyriales</taxon>
        <taxon>Herpotrichiellaceae</taxon>
        <taxon>Exophiala</taxon>
    </lineage>
</organism>
<comment type="caution">
    <text evidence="2">The sequence shown here is derived from an EMBL/GenBank/DDBJ whole genome shotgun (WGS) entry which is preliminary data.</text>
</comment>
<keyword evidence="3" id="KW-1185">Reference proteome</keyword>
<dbReference type="EMBL" id="MU404353">
    <property type="protein sequence ID" value="KAI1613583.1"/>
    <property type="molecule type" value="Genomic_DNA"/>
</dbReference>
<dbReference type="AlphaFoldDB" id="A0AAN6IDL2"/>
<gene>
    <name evidence="2" type="ORF">EDD36DRAFT_463472</name>
</gene>
<accession>A0AAN6IDL2</accession>
<sequence>MSAATIVLTAAVSELFLHQESHYVGLTCRSPARQPVIEEAATLLPIKVNRSSEDILPPHPNTTLPHSLYTQAAFLTYQVKTQATMYRSSHGKRRYSDSRDPLPKHKRP</sequence>
<feature type="compositionally biased region" description="Basic and acidic residues" evidence="1">
    <location>
        <begin position="94"/>
        <end position="108"/>
    </location>
</feature>
<evidence type="ECO:0000313" key="2">
    <source>
        <dbReference type="EMBL" id="KAI1613583.1"/>
    </source>
</evidence>
<dbReference type="Proteomes" id="UP001203852">
    <property type="component" value="Unassembled WGS sequence"/>
</dbReference>
<name>A0AAN6IDL2_9EURO</name>
<proteinExistence type="predicted"/>
<evidence type="ECO:0000313" key="3">
    <source>
        <dbReference type="Proteomes" id="UP001203852"/>
    </source>
</evidence>
<protein>
    <submittedName>
        <fullName evidence="2">Uncharacterized protein</fullName>
    </submittedName>
</protein>
<feature type="region of interest" description="Disordered" evidence="1">
    <location>
        <begin position="85"/>
        <end position="108"/>
    </location>
</feature>
<evidence type="ECO:0000256" key="1">
    <source>
        <dbReference type="SAM" id="MobiDB-lite"/>
    </source>
</evidence>
<reference evidence="2" key="1">
    <citation type="journal article" date="2022" name="bioRxiv">
        <title>Deciphering the potential niche of two novel black yeast fungi from a biological soil crust based on their genomes, phenotypes, and melanin regulation.</title>
        <authorList>
            <consortium name="DOE Joint Genome Institute"/>
            <person name="Carr E.C."/>
            <person name="Barton Q."/>
            <person name="Grambo S."/>
            <person name="Sullivan M."/>
            <person name="Renfro C.M."/>
            <person name="Kuo A."/>
            <person name="Pangilinan J."/>
            <person name="Lipzen A."/>
            <person name="Keymanesh K."/>
            <person name="Savage E."/>
            <person name="Barry K."/>
            <person name="Grigoriev I.V."/>
            <person name="Riekhof W.R."/>
            <person name="Harris S.S."/>
        </authorList>
    </citation>
    <scope>NUCLEOTIDE SEQUENCE</scope>
    <source>
        <strain evidence="2">JF 03-4F</strain>
    </source>
</reference>